<dbReference type="Pfam" id="PF02237">
    <property type="entry name" value="BPL_C"/>
    <property type="match status" value="1"/>
</dbReference>
<organism evidence="3 4">
    <name type="scientific">Natronorubrum bangense</name>
    <dbReference type="NCBI Taxonomy" id="61858"/>
    <lineage>
        <taxon>Archaea</taxon>
        <taxon>Methanobacteriati</taxon>
        <taxon>Methanobacteriota</taxon>
        <taxon>Stenosarchaea group</taxon>
        <taxon>Halobacteria</taxon>
        <taxon>Halobacteriales</taxon>
        <taxon>Natrialbaceae</taxon>
        <taxon>Natronorubrum</taxon>
    </lineage>
</organism>
<gene>
    <name evidence="3" type="ORF">DV706_10960</name>
</gene>
<dbReference type="NCBIfam" id="TIGR00121">
    <property type="entry name" value="birA_ligase"/>
    <property type="match status" value="1"/>
</dbReference>
<sequence length="312" mass="33672">MNETRRSILKALAEGPVSGPELADRLDISRAAIWKQIDGLRDDGFEIESGSDGYELVDVTAYTGSTVEYGLEAPFSVEYHESIGSTNARARELATEGASNMAVLADEQTGGRGRLERAWSAPSGGVWVSVVTRPEITPAQAPLYTLAASVAMARSIREAGVDARIKWPNDVVIPVGEDGDYQKLAGILTEMEGETDRVEWIIVGMGINANIDAESLPEGATTIRDEAGDVDRRLFVQRVLEEFDAYRNDLEAVVPAWRELALTLGQRVRIERAAGDIVGEAVDVTSSGALVIETEEGEKTVSAGDCEHLRPV</sequence>
<dbReference type="InterPro" id="IPR013196">
    <property type="entry name" value="HTH_11"/>
</dbReference>
<feature type="domain" description="BPL/LPL catalytic" evidence="2">
    <location>
        <begin position="62"/>
        <end position="251"/>
    </location>
</feature>
<dbReference type="CDD" id="cd16442">
    <property type="entry name" value="BPL"/>
    <property type="match status" value="1"/>
</dbReference>
<dbReference type="GO" id="GO:0004077">
    <property type="term" value="F:biotin--[biotin carboxyl-carrier protein] ligase activity"/>
    <property type="evidence" value="ECO:0007669"/>
    <property type="project" value="UniProtKB-EC"/>
</dbReference>
<dbReference type="Gene3D" id="1.10.10.10">
    <property type="entry name" value="Winged helix-like DNA-binding domain superfamily/Winged helix DNA-binding domain"/>
    <property type="match status" value="1"/>
</dbReference>
<dbReference type="SUPFAM" id="SSF46785">
    <property type="entry name" value="Winged helix' DNA-binding domain"/>
    <property type="match status" value="1"/>
</dbReference>
<dbReference type="GO" id="GO:0006355">
    <property type="term" value="P:regulation of DNA-templated transcription"/>
    <property type="evidence" value="ECO:0007669"/>
    <property type="project" value="InterPro"/>
</dbReference>
<proteinExistence type="inferred from homology"/>
<dbReference type="HAMAP" id="MF_00978">
    <property type="entry name" value="Bifunct_BirA"/>
    <property type="match status" value="1"/>
</dbReference>
<dbReference type="GO" id="GO:0005737">
    <property type="term" value="C:cytoplasm"/>
    <property type="evidence" value="ECO:0007669"/>
    <property type="project" value="TreeGrafter"/>
</dbReference>
<dbReference type="PROSITE" id="PS51733">
    <property type="entry name" value="BPL_LPL_CATALYTIC"/>
    <property type="match status" value="1"/>
</dbReference>
<dbReference type="GeneID" id="39851778"/>
<dbReference type="Gene3D" id="3.30.930.10">
    <property type="entry name" value="Bira Bifunctional Protein, Domain 2"/>
    <property type="match status" value="1"/>
</dbReference>
<dbReference type="PANTHER" id="PTHR12835">
    <property type="entry name" value="BIOTIN PROTEIN LIGASE"/>
    <property type="match status" value="1"/>
</dbReference>
<dbReference type="InterPro" id="IPR004408">
    <property type="entry name" value="Biotin_CoA_COase_ligase"/>
</dbReference>
<keyword evidence="1 3" id="KW-0436">Ligase</keyword>
<dbReference type="EC" id="6.3.4.15" evidence="3"/>
<dbReference type="Pfam" id="PF03099">
    <property type="entry name" value="BPL_LplA_LipB"/>
    <property type="match status" value="1"/>
</dbReference>
<evidence type="ECO:0000313" key="3">
    <source>
        <dbReference type="EMBL" id="QCC54941.1"/>
    </source>
</evidence>
<dbReference type="InterPro" id="IPR004143">
    <property type="entry name" value="BPL_LPL_catalytic"/>
</dbReference>
<reference evidence="3 4" key="1">
    <citation type="journal article" date="2019" name="Nat. Commun.">
        <title>A new type of DNA phosphorothioation-based antiviral system in archaea.</title>
        <authorList>
            <person name="Xiong L."/>
            <person name="Liu S."/>
            <person name="Chen S."/>
            <person name="Xiao Y."/>
            <person name="Zhu B."/>
            <person name="Gao Y."/>
            <person name="Zhang Y."/>
            <person name="Chen B."/>
            <person name="Luo J."/>
            <person name="Deng Z."/>
            <person name="Chen X."/>
            <person name="Wang L."/>
            <person name="Chen S."/>
        </authorList>
    </citation>
    <scope>NUCLEOTIDE SEQUENCE [LARGE SCALE GENOMIC DNA]</scope>
    <source>
        <strain evidence="3 4">JCM 10635</strain>
    </source>
</reference>
<dbReference type="InterPro" id="IPR011991">
    <property type="entry name" value="ArsR-like_HTH"/>
</dbReference>
<evidence type="ECO:0000313" key="4">
    <source>
        <dbReference type="Proteomes" id="UP000296822"/>
    </source>
</evidence>
<dbReference type="Proteomes" id="UP000296822">
    <property type="component" value="Chromosome"/>
</dbReference>
<dbReference type="InterPro" id="IPR036390">
    <property type="entry name" value="WH_DNA-bd_sf"/>
</dbReference>
<evidence type="ECO:0000259" key="2">
    <source>
        <dbReference type="PROSITE" id="PS51733"/>
    </source>
</evidence>
<evidence type="ECO:0000256" key="1">
    <source>
        <dbReference type="ARBA" id="ARBA00022598"/>
    </source>
</evidence>
<protein>
    <submittedName>
        <fullName evidence="3">Biotin--[acetyl-CoA-carboxylase] ligase</fullName>
        <ecNumber evidence="3">6.3.4.15</ecNumber>
    </submittedName>
</protein>
<dbReference type="EMBL" id="CP031305">
    <property type="protein sequence ID" value="QCC54941.1"/>
    <property type="molecule type" value="Genomic_DNA"/>
</dbReference>
<dbReference type="InterPro" id="IPR036388">
    <property type="entry name" value="WH-like_DNA-bd_sf"/>
</dbReference>
<dbReference type="InterPro" id="IPR003142">
    <property type="entry name" value="BPL_C"/>
</dbReference>
<accession>A0A4D6HMW1</accession>
<dbReference type="Gene3D" id="2.30.30.100">
    <property type="match status" value="1"/>
</dbReference>
<name>A0A4D6HMW1_9EURY</name>
<dbReference type="Pfam" id="PF08279">
    <property type="entry name" value="HTH_11"/>
    <property type="match status" value="1"/>
</dbReference>
<dbReference type="InterPro" id="IPR030855">
    <property type="entry name" value="Bifunct_BirA"/>
</dbReference>
<dbReference type="PANTHER" id="PTHR12835:SF5">
    <property type="entry name" value="BIOTIN--PROTEIN LIGASE"/>
    <property type="match status" value="1"/>
</dbReference>
<dbReference type="InterPro" id="IPR045864">
    <property type="entry name" value="aa-tRNA-synth_II/BPL/LPL"/>
</dbReference>
<dbReference type="KEGG" id="nbg:DV706_10960"/>
<dbReference type="CDD" id="cd00090">
    <property type="entry name" value="HTH_ARSR"/>
    <property type="match status" value="1"/>
</dbReference>
<dbReference type="AlphaFoldDB" id="A0A4D6HMW1"/>
<dbReference type="RefSeq" id="WP_006064574.1">
    <property type="nucleotide sequence ID" value="NZ_CP031305.1"/>
</dbReference>
<dbReference type="SUPFAM" id="SSF55681">
    <property type="entry name" value="Class II aaRS and biotin synthetases"/>
    <property type="match status" value="1"/>
</dbReference>